<evidence type="ECO:0000313" key="9">
    <source>
        <dbReference type="Proteomes" id="UP000476064"/>
    </source>
</evidence>
<dbReference type="EC" id="5.1.1.3" evidence="2 7"/>
<comment type="pathway">
    <text evidence="7">Cell wall biogenesis; peptidoglycan biosynthesis.</text>
</comment>
<dbReference type="PANTHER" id="PTHR21198">
    <property type="entry name" value="GLUTAMATE RACEMASE"/>
    <property type="match status" value="1"/>
</dbReference>
<evidence type="ECO:0000256" key="7">
    <source>
        <dbReference type="HAMAP-Rule" id="MF_00258"/>
    </source>
</evidence>
<dbReference type="GO" id="GO:0009252">
    <property type="term" value="P:peptidoglycan biosynthetic process"/>
    <property type="evidence" value="ECO:0007669"/>
    <property type="project" value="UniProtKB-UniRule"/>
</dbReference>
<comment type="similarity">
    <text evidence="7">Belongs to the aspartate/glutamate racemases family.</text>
</comment>
<protein>
    <recommendedName>
        <fullName evidence="2 7">Glutamate racemase</fullName>
        <ecNumber evidence="2 7">5.1.1.3</ecNumber>
    </recommendedName>
</protein>
<feature type="binding site" evidence="7">
    <location>
        <begin position="183"/>
        <end position="184"/>
    </location>
    <ligand>
        <name>substrate</name>
    </ligand>
</feature>
<comment type="function">
    <text evidence="7">Provides the (R)-glutamate required for cell wall biosynthesis.</text>
</comment>
<dbReference type="EMBL" id="CP048209">
    <property type="protein sequence ID" value="QHT60128.1"/>
    <property type="molecule type" value="Genomic_DNA"/>
</dbReference>
<dbReference type="GO" id="GO:0008360">
    <property type="term" value="P:regulation of cell shape"/>
    <property type="evidence" value="ECO:0007669"/>
    <property type="project" value="UniProtKB-KW"/>
</dbReference>
<evidence type="ECO:0000256" key="1">
    <source>
        <dbReference type="ARBA" id="ARBA00001602"/>
    </source>
</evidence>
<dbReference type="PANTHER" id="PTHR21198:SF3">
    <property type="entry name" value="GLUTAMATE RACEMASE"/>
    <property type="match status" value="1"/>
</dbReference>
<keyword evidence="5 7" id="KW-0413">Isomerase</keyword>
<reference evidence="8 9" key="1">
    <citation type="submission" date="2020-01" db="EMBL/GenBank/DDBJ databases">
        <title>Paenibacillus sp. nov., isolated from tomato rhizosphere.</title>
        <authorList>
            <person name="Weon H.-Y."/>
            <person name="Lee S.A."/>
        </authorList>
    </citation>
    <scope>NUCLEOTIDE SEQUENCE [LARGE SCALE GENOMIC DNA]</scope>
    <source>
        <strain evidence="8 9">12200R-189</strain>
    </source>
</reference>
<evidence type="ECO:0000256" key="6">
    <source>
        <dbReference type="ARBA" id="ARBA00023316"/>
    </source>
</evidence>
<feature type="binding site" evidence="7">
    <location>
        <begin position="7"/>
        <end position="8"/>
    </location>
    <ligand>
        <name>substrate</name>
    </ligand>
</feature>
<feature type="active site" description="Proton donor/acceptor" evidence="7">
    <location>
        <position position="70"/>
    </location>
</feature>
<dbReference type="UniPathway" id="UPA00219"/>
<evidence type="ECO:0000313" key="8">
    <source>
        <dbReference type="EMBL" id="QHT60128.1"/>
    </source>
</evidence>
<keyword evidence="4 7" id="KW-0573">Peptidoglycan synthesis</keyword>
<feature type="binding site" evidence="7">
    <location>
        <begin position="39"/>
        <end position="40"/>
    </location>
    <ligand>
        <name>substrate</name>
    </ligand>
</feature>
<keyword evidence="9" id="KW-1185">Reference proteome</keyword>
<gene>
    <name evidence="7 8" type="primary">murI</name>
    <name evidence="8" type="ORF">GXP70_09360</name>
</gene>
<feature type="active site" description="Proton donor/acceptor" evidence="7">
    <location>
        <position position="182"/>
    </location>
</feature>
<dbReference type="Pfam" id="PF01177">
    <property type="entry name" value="Asp_Glu_race"/>
    <property type="match status" value="1"/>
</dbReference>
<evidence type="ECO:0000256" key="2">
    <source>
        <dbReference type="ARBA" id="ARBA00013090"/>
    </source>
</evidence>
<dbReference type="GO" id="GO:0071555">
    <property type="term" value="P:cell wall organization"/>
    <property type="evidence" value="ECO:0007669"/>
    <property type="project" value="UniProtKB-KW"/>
</dbReference>
<dbReference type="PROSITE" id="PS00923">
    <property type="entry name" value="ASP_GLU_RACEMASE_1"/>
    <property type="match status" value="1"/>
</dbReference>
<organism evidence="8 9">
    <name type="scientific">Paenibacillus lycopersici</name>
    <dbReference type="NCBI Taxonomy" id="2704462"/>
    <lineage>
        <taxon>Bacteria</taxon>
        <taxon>Bacillati</taxon>
        <taxon>Bacillota</taxon>
        <taxon>Bacilli</taxon>
        <taxon>Bacillales</taxon>
        <taxon>Paenibacillaceae</taxon>
        <taxon>Paenibacillus</taxon>
    </lineage>
</organism>
<dbReference type="HAMAP" id="MF_00258">
    <property type="entry name" value="Glu_racemase"/>
    <property type="match status" value="1"/>
</dbReference>
<dbReference type="SUPFAM" id="SSF53681">
    <property type="entry name" value="Aspartate/glutamate racemase"/>
    <property type="match status" value="2"/>
</dbReference>
<dbReference type="Gene3D" id="3.40.50.1860">
    <property type="match status" value="2"/>
</dbReference>
<dbReference type="NCBIfam" id="TIGR00067">
    <property type="entry name" value="glut_race"/>
    <property type="match status" value="1"/>
</dbReference>
<sequence>MRIGFFDSGIGGLTVLAESLRRLPAKDYLYMADTLHVPYGTKPPEEVRKFIMASVGKMVEVGIDALVVACNTATSIAIQELRETYAFPIVGMEPAVKPAVEMNRATGRRVLVFATPLTLRQQKYGALLSRVDEERIVDSMPLPELVEYCEQLQFDEEIMRNYFIGKLAELDLDRYGIIVLGCTHYPYYTSILREVLPPHIGIVHGNAGTVKRLAAQLSRYGIGEGGGSGDVRFMCSGDDPAYIAKMQTALAYVQRTLVLSGEAD</sequence>
<dbReference type="RefSeq" id="WP_162356192.1">
    <property type="nucleotide sequence ID" value="NZ_CP048209.1"/>
</dbReference>
<dbReference type="GO" id="GO:0008881">
    <property type="term" value="F:glutamate racemase activity"/>
    <property type="evidence" value="ECO:0007669"/>
    <property type="project" value="UniProtKB-UniRule"/>
</dbReference>
<dbReference type="InterPro" id="IPR015942">
    <property type="entry name" value="Asp/Glu/hydantoin_racemase"/>
</dbReference>
<dbReference type="AlphaFoldDB" id="A0A6C0FSL1"/>
<evidence type="ECO:0000256" key="3">
    <source>
        <dbReference type="ARBA" id="ARBA00022960"/>
    </source>
</evidence>
<proteinExistence type="inferred from homology"/>
<evidence type="ECO:0000256" key="4">
    <source>
        <dbReference type="ARBA" id="ARBA00022984"/>
    </source>
</evidence>
<dbReference type="InterPro" id="IPR001920">
    <property type="entry name" value="Asp/Glu_race"/>
</dbReference>
<dbReference type="InterPro" id="IPR004391">
    <property type="entry name" value="Glu_race"/>
</dbReference>
<keyword evidence="3 7" id="KW-0133">Cell shape</keyword>
<keyword evidence="6 7" id="KW-0961">Cell wall biogenesis/degradation</keyword>
<feature type="binding site" evidence="7">
    <location>
        <begin position="71"/>
        <end position="72"/>
    </location>
    <ligand>
        <name>substrate</name>
    </ligand>
</feature>
<dbReference type="Proteomes" id="UP000476064">
    <property type="component" value="Chromosome"/>
</dbReference>
<accession>A0A6C0FSL1</accession>
<evidence type="ECO:0000256" key="5">
    <source>
        <dbReference type="ARBA" id="ARBA00023235"/>
    </source>
</evidence>
<dbReference type="InterPro" id="IPR018187">
    <property type="entry name" value="Asp/Glu_racemase_AS_1"/>
</dbReference>
<dbReference type="KEGG" id="plyc:GXP70_09360"/>
<comment type="catalytic activity">
    <reaction evidence="1 7">
        <text>L-glutamate = D-glutamate</text>
        <dbReference type="Rhea" id="RHEA:12813"/>
        <dbReference type="ChEBI" id="CHEBI:29985"/>
        <dbReference type="ChEBI" id="CHEBI:29986"/>
        <dbReference type="EC" id="5.1.1.3"/>
    </reaction>
</comment>
<name>A0A6C0FSL1_9BACL</name>